<gene>
    <name evidence="1" type="ORF">HK097_003814</name>
</gene>
<accession>A0AAD5SGA5</accession>
<sequence length="65" mass="7599">KLKEQRGYRDLSEDQAKADMVYRFVMENVKSDRPVWDVRAIEPTPISKYQRDPTKVMETAPAGKQ</sequence>
<name>A0AAD5SGA5_9FUNG</name>
<feature type="non-terminal residue" evidence="1">
    <location>
        <position position="1"/>
    </location>
</feature>
<keyword evidence="2" id="KW-1185">Reference proteome</keyword>
<organism evidence="1 2">
    <name type="scientific">Rhizophlyctis rosea</name>
    <dbReference type="NCBI Taxonomy" id="64517"/>
    <lineage>
        <taxon>Eukaryota</taxon>
        <taxon>Fungi</taxon>
        <taxon>Fungi incertae sedis</taxon>
        <taxon>Chytridiomycota</taxon>
        <taxon>Chytridiomycota incertae sedis</taxon>
        <taxon>Chytridiomycetes</taxon>
        <taxon>Rhizophlyctidales</taxon>
        <taxon>Rhizophlyctidaceae</taxon>
        <taxon>Rhizophlyctis</taxon>
    </lineage>
</organism>
<evidence type="ECO:0000313" key="2">
    <source>
        <dbReference type="Proteomes" id="UP001212841"/>
    </source>
</evidence>
<dbReference type="Proteomes" id="UP001212841">
    <property type="component" value="Unassembled WGS sequence"/>
</dbReference>
<evidence type="ECO:0000313" key="1">
    <source>
        <dbReference type="EMBL" id="KAJ3053621.1"/>
    </source>
</evidence>
<proteinExistence type="predicted"/>
<comment type="caution">
    <text evidence="1">The sequence shown here is derived from an EMBL/GenBank/DDBJ whole genome shotgun (WGS) entry which is preliminary data.</text>
</comment>
<protein>
    <submittedName>
        <fullName evidence="1">Uncharacterized protein</fullName>
    </submittedName>
</protein>
<reference evidence="1" key="1">
    <citation type="submission" date="2020-05" db="EMBL/GenBank/DDBJ databases">
        <title>Phylogenomic resolution of chytrid fungi.</title>
        <authorList>
            <person name="Stajich J.E."/>
            <person name="Amses K."/>
            <person name="Simmons R."/>
            <person name="Seto K."/>
            <person name="Myers J."/>
            <person name="Bonds A."/>
            <person name="Quandt C.A."/>
            <person name="Barry K."/>
            <person name="Liu P."/>
            <person name="Grigoriev I."/>
            <person name="Longcore J.E."/>
            <person name="James T.Y."/>
        </authorList>
    </citation>
    <scope>NUCLEOTIDE SEQUENCE</scope>
    <source>
        <strain evidence="1">JEL0318</strain>
    </source>
</reference>
<dbReference type="AlphaFoldDB" id="A0AAD5SGA5"/>
<dbReference type="EMBL" id="JADGJD010000193">
    <property type="protein sequence ID" value="KAJ3053621.1"/>
    <property type="molecule type" value="Genomic_DNA"/>
</dbReference>